<dbReference type="Proteomes" id="UP000867740">
    <property type="component" value="Unassembled WGS sequence"/>
</dbReference>
<gene>
    <name evidence="1" type="ORF">I8531_003815</name>
</gene>
<protein>
    <submittedName>
        <fullName evidence="1">Uncharacterized protein</fullName>
    </submittedName>
</protein>
<accession>A0A9P3TB10</accession>
<dbReference type="RefSeq" id="WP_047369760.1">
    <property type="nucleotide sequence ID" value="NZ_CABMNU010000005.1"/>
</dbReference>
<reference evidence="1" key="2">
    <citation type="submission" date="2020-10" db="EMBL/GenBank/DDBJ databases">
        <authorList>
            <consortium name="NCBI Pathogen Detection Project"/>
        </authorList>
    </citation>
    <scope>NUCLEOTIDE SEQUENCE</scope>
    <source>
        <strain evidence="1">CAVp300</strain>
    </source>
</reference>
<proteinExistence type="predicted"/>
<sequence>MPRRNDVFVAFRDAIQLNPKGYMCLRTGDFIRELRKHNHHFTEQDANRWIELNQPSFVDKTPDFSENRLWLLRNMGIVR</sequence>
<dbReference type="EMBL" id="DACSUM010000036">
    <property type="protein sequence ID" value="HAT3583474.1"/>
    <property type="molecule type" value="Genomic_DNA"/>
</dbReference>
<evidence type="ECO:0000313" key="2">
    <source>
        <dbReference type="Proteomes" id="UP000867740"/>
    </source>
</evidence>
<reference evidence="1" key="1">
    <citation type="journal article" date="2018" name="Genome Biol.">
        <title>SKESA: strategic k-mer extension for scrupulous assemblies.</title>
        <authorList>
            <person name="Souvorov A."/>
            <person name="Agarwala R."/>
            <person name="Lipman D.J."/>
        </authorList>
    </citation>
    <scope>NUCLEOTIDE SEQUENCE</scope>
    <source>
        <strain evidence="1">CAVp300</strain>
    </source>
</reference>
<organism evidence="1 2">
    <name type="scientific">Kluyvera intermedia</name>
    <name type="common">Enterobacter intermedius</name>
    <dbReference type="NCBI Taxonomy" id="61648"/>
    <lineage>
        <taxon>Bacteria</taxon>
        <taxon>Pseudomonadati</taxon>
        <taxon>Pseudomonadota</taxon>
        <taxon>Gammaproteobacteria</taxon>
        <taxon>Enterobacterales</taxon>
        <taxon>Enterobacteriaceae</taxon>
        <taxon>Kluyvera</taxon>
    </lineage>
</organism>
<evidence type="ECO:0000313" key="1">
    <source>
        <dbReference type="EMBL" id="HAT3583474.1"/>
    </source>
</evidence>
<name>A0A9P3TB10_KLUIN</name>
<dbReference type="AlphaFoldDB" id="A0A9P3TB10"/>
<comment type="caution">
    <text evidence="1">The sequence shown here is derived from an EMBL/GenBank/DDBJ whole genome shotgun (WGS) entry which is preliminary data.</text>
</comment>